<keyword evidence="4" id="KW-0808">Transferase</keyword>
<evidence type="ECO:0000313" key="3">
    <source>
        <dbReference type="EMBL" id="MBT8727670.1"/>
    </source>
</evidence>
<reference evidence="4 5" key="1">
    <citation type="submission" date="2018-08" db="EMBL/GenBank/DDBJ databases">
        <title>A genome reference for cultivated species of the human gut microbiota.</title>
        <authorList>
            <person name="Zou Y."/>
            <person name="Xue W."/>
            <person name="Luo G."/>
        </authorList>
    </citation>
    <scope>NUCLEOTIDE SEQUENCE [LARGE SCALE GENOMIC DNA]</scope>
    <source>
        <strain evidence="4 5">AM34-25</strain>
    </source>
</reference>
<gene>
    <name evidence="4" type="ORF">DW831_20715</name>
    <name evidence="3" type="ORF">JQN06_16180</name>
</gene>
<dbReference type="AlphaFoldDB" id="A0A414BA72"/>
<dbReference type="Proteomes" id="UP001196342">
    <property type="component" value="Unassembled WGS sequence"/>
</dbReference>
<evidence type="ECO:0000313" key="4">
    <source>
        <dbReference type="EMBL" id="RHC70530.1"/>
    </source>
</evidence>
<feature type="domain" description="Glycosyl transferase family 1" evidence="1">
    <location>
        <begin position="183"/>
        <end position="337"/>
    </location>
</feature>
<feature type="domain" description="Glycosyltransferase subfamily 4-like N-terminal" evidence="2">
    <location>
        <begin position="14"/>
        <end position="172"/>
    </location>
</feature>
<dbReference type="CDD" id="cd03801">
    <property type="entry name" value="GT4_PimA-like"/>
    <property type="match status" value="1"/>
</dbReference>
<accession>A0A414BA72</accession>
<keyword evidence="6" id="KW-1185">Reference proteome</keyword>
<comment type="caution">
    <text evidence="4">The sequence shown here is derived from an EMBL/GenBank/DDBJ whole genome shotgun (WGS) entry which is preliminary data.</text>
</comment>
<dbReference type="InterPro" id="IPR028098">
    <property type="entry name" value="Glyco_trans_4-like_N"/>
</dbReference>
<evidence type="ECO:0000313" key="5">
    <source>
        <dbReference type="Proteomes" id="UP000284514"/>
    </source>
</evidence>
<dbReference type="GO" id="GO:0016757">
    <property type="term" value="F:glycosyltransferase activity"/>
    <property type="evidence" value="ECO:0007669"/>
    <property type="project" value="InterPro"/>
</dbReference>
<dbReference type="Gene3D" id="3.40.50.2000">
    <property type="entry name" value="Glycogen Phosphorylase B"/>
    <property type="match status" value="2"/>
</dbReference>
<dbReference type="SUPFAM" id="SSF53756">
    <property type="entry name" value="UDP-Glycosyltransferase/glycogen phosphorylase"/>
    <property type="match status" value="1"/>
</dbReference>
<dbReference type="Proteomes" id="UP000284514">
    <property type="component" value="Unassembled WGS sequence"/>
</dbReference>
<evidence type="ECO:0000313" key="6">
    <source>
        <dbReference type="Proteomes" id="UP001196342"/>
    </source>
</evidence>
<evidence type="ECO:0000259" key="1">
    <source>
        <dbReference type="Pfam" id="PF00534"/>
    </source>
</evidence>
<evidence type="ECO:0000259" key="2">
    <source>
        <dbReference type="Pfam" id="PF13439"/>
    </source>
</evidence>
<reference evidence="3 6" key="2">
    <citation type="submission" date="2020-12" db="EMBL/GenBank/DDBJ databases">
        <title>Microorganisms.</title>
        <authorList>
            <person name="Matos J."/>
            <person name="Faleiro L."/>
            <person name="Duarte I."/>
        </authorList>
    </citation>
    <scope>NUCLEOTIDE SEQUENCE [LARGE SCALE GENOMIC DNA]</scope>
    <source>
        <strain evidence="3 6">PtFD3Pch2</strain>
    </source>
</reference>
<dbReference type="Pfam" id="PF00534">
    <property type="entry name" value="Glycos_transf_1"/>
    <property type="match status" value="1"/>
</dbReference>
<proteinExistence type="predicted"/>
<dbReference type="PANTHER" id="PTHR12526:SF630">
    <property type="entry name" value="GLYCOSYLTRANSFERASE"/>
    <property type="match status" value="1"/>
</dbReference>
<dbReference type="EMBL" id="JAFBJK010000004">
    <property type="protein sequence ID" value="MBT8727670.1"/>
    <property type="molecule type" value="Genomic_DNA"/>
</dbReference>
<sequence>MKILHIINSFMRGGGAETLVLTLATALSKIEGNTVHVLSLKDPEDKEFVQFLEEQGGKCFALSENLKSFKNVQLLANFIKRGNYDIVNVHLFPSLYVAALAKMSKVVNTRLVYTEHSTTNRRRGRLMFRIIDKRVYHVYDCIITISKEVELALKKHVPDARTVTINNGINISLFENAIPANIRTEMGLKPDCKLVTMVARFCFMKDYKTLIKAMSRLERDIHLLCIGDGPFLNENKEYAKAVGVDSRIHFLGLRKDVPNLLQASDVIVLSSKHEGFSISMLEAMSCKKPFIGSNVPGIGDLVRGVALLFEFQDDEELALRIKEVLTDRTLYCNVAEKCYSFAKQYDINTISQKYMKLYRSL</sequence>
<dbReference type="InterPro" id="IPR001296">
    <property type="entry name" value="Glyco_trans_1"/>
</dbReference>
<dbReference type="Pfam" id="PF13439">
    <property type="entry name" value="Glyco_transf_4"/>
    <property type="match status" value="1"/>
</dbReference>
<dbReference type="EMBL" id="QSIF01000073">
    <property type="protein sequence ID" value="RHC70530.1"/>
    <property type="molecule type" value="Genomic_DNA"/>
</dbReference>
<name>A0A414BA72_BACUN</name>
<dbReference type="PANTHER" id="PTHR12526">
    <property type="entry name" value="GLYCOSYLTRANSFERASE"/>
    <property type="match status" value="1"/>
</dbReference>
<dbReference type="RefSeq" id="WP_117991718.1">
    <property type="nucleotide sequence ID" value="NZ_JBCHCZ010000006.1"/>
</dbReference>
<organism evidence="4 5">
    <name type="scientific">Bacteroides uniformis</name>
    <dbReference type="NCBI Taxonomy" id="820"/>
    <lineage>
        <taxon>Bacteria</taxon>
        <taxon>Pseudomonadati</taxon>
        <taxon>Bacteroidota</taxon>
        <taxon>Bacteroidia</taxon>
        <taxon>Bacteroidales</taxon>
        <taxon>Bacteroidaceae</taxon>
        <taxon>Bacteroides</taxon>
    </lineage>
</organism>
<protein>
    <submittedName>
        <fullName evidence="4">Glycosyltransferase family 1 protein</fullName>
    </submittedName>
    <submittedName>
        <fullName evidence="3">Glycosyltransferase family 4 protein</fullName>
    </submittedName>
</protein>